<dbReference type="CDD" id="cd07153">
    <property type="entry name" value="Fur_like"/>
    <property type="match status" value="1"/>
</dbReference>
<dbReference type="InterPro" id="IPR036390">
    <property type="entry name" value="WH_DNA-bd_sf"/>
</dbReference>
<gene>
    <name evidence="9" type="primary">perR</name>
    <name evidence="9" type="ORF">CLNEO_06210</name>
</gene>
<evidence type="ECO:0000256" key="3">
    <source>
        <dbReference type="ARBA" id="ARBA00022723"/>
    </source>
</evidence>
<sequence>MKATAQILKEKGLKVTPQRIAVYNMLLNTTEHPNAETIYKALEPTNPTMSLATVYKTLDYFKQLGLVQELNVGEGSSRYDAVVKCHPHTVCIQCGKVRDLYLEELTEIHKKIAEELDFEVRCEQLILYGICGKCRRENNENS</sequence>
<dbReference type="InterPro" id="IPR002481">
    <property type="entry name" value="FUR"/>
</dbReference>
<comment type="similarity">
    <text evidence="1">Belongs to the Fur family.</text>
</comment>
<evidence type="ECO:0000313" key="9">
    <source>
        <dbReference type="EMBL" id="KXL54514.1"/>
    </source>
</evidence>
<feature type="binding site" evidence="8">
    <location>
        <position position="91"/>
    </location>
    <ligand>
        <name>Zn(2+)</name>
        <dbReference type="ChEBI" id="CHEBI:29105"/>
    </ligand>
</feature>
<dbReference type="InterPro" id="IPR043135">
    <property type="entry name" value="Fur_C"/>
</dbReference>
<dbReference type="GO" id="GO:0000976">
    <property type="term" value="F:transcription cis-regulatory region binding"/>
    <property type="evidence" value="ECO:0007669"/>
    <property type="project" value="TreeGrafter"/>
</dbReference>
<keyword evidence="4 8" id="KW-0862">Zinc</keyword>
<reference evidence="9 10" key="1">
    <citation type="submission" date="2016-01" db="EMBL/GenBank/DDBJ databases">
        <title>Genome sequence of Clostridium neopropionicum X4, DSM-3847.</title>
        <authorList>
            <person name="Poehlein A."/>
            <person name="Beck M.H."/>
            <person name="Bengelsdorf F.R."/>
            <person name="Daniel R."/>
            <person name="Duerre P."/>
        </authorList>
    </citation>
    <scope>NUCLEOTIDE SEQUENCE [LARGE SCALE GENOMIC DNA]</scope>
    <source>
        <strain evidence="9 10">DSM-3847</strain>
    </source>
</reference>
<dbReference type="GO" id="GO:0003700">
    <property type="term" value="F:DNA-binding transcription factor activity"/>
    <property type="evidence" value="ECO:0007669"/>
    <property type="project" value="InterPro"/>
</dbReference>
<evidence type="ECO:0000256" key="7">
    <source>
        <dbReference type="ARBA" id="ARBA00023163"/>
    </source>
</evidence>
<proteinExistence type="inferred from homology"/>
<evidence type="ECO:0000313" key="10">
    <source>
        <dbReference type="Proteomes" id="UP000070539"/>
    </source>
</evidence>
<dbReference type="Gene3D" id="3.30.1490.190">
    <property type="match status" value="1"/>
</dbReference>
<dbReference type="RefSeq" id="WP_066084242.1">
    <property type="nucleotide sequence ID" value="NZ_LRVM01000001.1"/>
</dbReference>
<evidence type="ECO:0000256" key="8">
    <source>
        <dbReference type="PIRSR" id="PIRSR602481-1"/>
    </source>
</evidence>
<dbReference type="PANTHER" id="PTHR33202:SF8">
    <property type="entry name" value="PEROXIDE-RESPONSIVE REPRESSOR PERR"/>
    <property type="match status" value="1"/>
</dbReference>
<keyword evidence="3 8" id="KW-0479">Metal-binding</keyword>
<dbReference type="EMBL" id="LRVM01000001">
    <property type="protein sequence ID" value="KXL54514.1"/>
    <property type="molecule type" value="Genomic_DNA"/>
</dbReference>
<keyword evidence="6" id="KW-0238">DNA-binding</keyword>
<dbReference type="PANTHER" id="PTHR33202">
    <property type="entry name" value="ZINC UPTAKE REGULATION PROTEIN"/>
    <property type="match status" value="1"/>
</dbReference>
<dbReference type="Gene3D" id="1.10.10.10">
    <property type="entry name" value="Winged helix-like DNA-binding domain superfamily/Winged helix DNA-binding domain"/>
    <property type="match status" value="1"/>
</dbReference>
<dbReference type="Pfam" id="PF01475">
    <property type="entry name" value="FUR"/>
    <property type="match status" value="1"/>
</dbReference>
<dbReference type="AlphaFoldDB" id="A0A136WJ75"/>
<evidence type="ECO:0000256" key="4">
    <source>
        <dbReference type="ARBA" id="ARBA00022833"/>
    </source>
</evidence>
<feature type="binding site" evidence="8">
    <location>
        <position position="94"/>
    </location>
    <ligand>
        <name>Zn(2+)</name>
        <dbReference type="ChEBI" id="CHEBI:29105"/>
    </ligand>
</feature>
<dbReference type="GO" id="GO:0008270">
    <property type="term" value="F:zinc ion binding"/>
    <property type="evidence" value="ECO:0007669"/>
    <property type="project" value="TreeGrafter"/>
</dbReference>
<keyword evidence="2" id="KW-0678">Repressor</keyword>
<dbReference type="PATRIC" id="fig|36847.3.peg.765"/>
<comment type="cofactor">
    <cofactor evidence="8">
        <name>Zn(2+)</name>
        <dbReference type="ChEBI" id="CHEBI:29105"/>
    </cofactor>
    <text evidence="8">Binds 1 zinc ion per subunit.</text>
</comment>
<dbReference type="Proteomes" id="UP000070539">
    <property type="component" value="Unassembled WGS sequence"/>
</dbReference>
<protein>
    <submittedName>
        <fullName evidence="9">Transcriptional regulator PerR</fullName>
    </submittedName>
</protein>
<comment type="caution">
    <text evidence="9">The sequence shown here is derived from an EMBL/GenBank/DDBJ whole genome shotgun (WGS) entry which is preliminary data.</text>
</comment>
<dbReference type="STRING" id="36847.CLNEO_06210"/>
<dbReference type="FunFam" id="1.10.10.10:FF:000051">
    <property type="entry name" value="Fur family transcriptional regulator"/>
    <property type="match status" value="1"/>
</dbReference>
<dbReference type="SUPFAM" id="SSF46785">
    <property type="entry name" value="Winged helix' DNA-binding domain"/>
    <property type="match status" value="1"/>
</dbReference>
<feature type="binding site" evidence="8">
    <location>
        <position position="131"/>
    </location>
    <ligand>
        <name>Zn(2+)</name>
        <dbReference type="ChEBI" id="CHEBI:29105"/>
    </ligand>
</feature>
<evidence type="ECO:0000256" key="5">
    <source>
        <dbReference type="ARBA" id="ARBA00023015"/>
    </source>
</evidence>
<name>A0A136WJ75_9FIRM</name>
<dbReference type="InterPro" id="IPR036388">
    <property type="entry name" value="WH-like_DNA-bd_sf"/>
</dbReference>
<keyword evidence="5" id="KW-0805">Transcription regulation</keyword>
<dbReference type="GO" id="GO:0045892">
    <property type="term" value="P:negative regulation of DNA-templated transcription"/>
    <property type="evidence" value="ECO:0007669"/>
    <property type="project" value="TreeGrafter"/>
</dbReference>
<keyword evidence="7" id="KW-0804">Transcription</keyword>
<dbReference type="OrthoDB" id="8659436at2"/>
<accession>A0A136WJ75</accession>
<organism evidence="9 10">
    <name type="scientific">Anaerotignum neopropionicum</name>
    <dbReference type="NCBI Taxonomy" id="36847"/>
    <lineage>
        <taxon>Bacteria</taxon>
        <taxon>Bacillati</taxon>
        <taxon>Bacillota</taxon>
        <taxon>Clostridia</taxon>
        <taxon>Lachnospirales</taxon>
        <taxon>Anaerotignaceae</taxon>
        <taxon>Anaerotignum</taxon>
    </lineage>
</organism>
<evidence type="ECO:0000256" key="1">
    <source>
        <dbReference type="ARBA" id="ARBA00007957"/>
    </source>
</evidence>
<evidence type="ECO:0000256" key="2">
    <source>
        <dbReference type="ARBA" id="ARBA00022491"/>
    </source>
</evidence>
<dbReference type="GO" id="GO:1900376">
    <property type="term" value="P:regulation of secondary metabolite biosynthetic process"/>
    <property type="evidence" value="ECO:0007669"/>
    <property type="project" value="TreeGrafter"/>
</dbReference>
<keyword evidence="10" id="KW-1185">Reference proteome</keyword>
<evidence type="ECO:0000256" key="6">
    <source>
        <dbReference type="ARBA" id="ARBA00023125"/>
    </source>
</evidence>
<feature type="binding site" evidence="8">
    <location>
        <position position="134"/>
    </location>
    <ligand>
        <name>Zn(2+)</name>
        <dbReference type="ChEBI" id="CHEBI:29105"/>
    </ligand>
</feature>